<dbReference type="SUPFAM" id="SSF81383">
    <property type="entry name" value="F-box domain"/>
    <property type="match status" value="1"/>
</dbReference>
<gene>
    <name evidence="1" type="ORF">ECRASSUSDP1_LOCUS27236</name>
</gene>
<dbReference type="InterPro" id="IPR036047">
    <property type="entry name" value="F-box-like_dom_sf"/>
</dbReference>
<reference evidence="1" key="1">
    <citation type="submission" date="2023-07" db="EMBL/GenBank/DDBJ databases">
        <authorList>
            <consortium name="AG Swart"/>
            <person name="Singh M."/>
            <person name="Singh A."/>
            <person name="Seah K."/>
            <person name="Emmerich C."/>
        </authorList>
    </citation>
    <scope>NUCLEOTIDE SEQUENCE</scope>
    <source>
        <strain evidence="1">DP1</strain>
    </source>
</reference>
<dbReference type="EMBL" id="CAMPGE010028099">
    <property type="protein sequence ID" value="CAI2385656.1"/>
    <property type="molecule type" value="Genomic_DNA"/>
</dbReference>
<sequence>MKLLNVLLREILLFLEFRDIHRSQLHLVNKQFFHIIVEDNELVRRILPLHLQLIFDYEQEREHQIEIIQADEDSQDSDSER</sequence>
<name>A0AAD2DAS8_EUPCR</name>
<evidence type="ECO:0000313" key="1">
    <source>
        <dbReference type="EMBL" id="CAI2385656.1"/>
    </source>
</evidence>
<dbReference type="AlphaFoldDB" id="A0AAD2DAS8"/>
<organism evidence="1 2">
    <name type="scientific">Euplotes crassus</name>
    <dbReference type="NCBI Taxonomy" id="5936"/>
    <lineage>
        <taxon>Eukaryota</taxon>
        <taxon>Sar</taxon>
        <taxon>Alveolata</taxon>
        <taxon>Ciliophora</taxon>
        <taxon>Intramacronucleata</taxon>
        <taxon>Spirotrichea</taxon>
        <taxon>Hypotrichia</taxon>
        <taxon>Euplotida</taxon>
        <taxon>Euplotidae</taxon>
        <taxon>Moneuplotes</taxon>
    </lineage>
</organism>
<keyword evidence="2" id="KW-1185">Reference proteome</keyword>
<proteinExistence type="predicted"/>
<evidence type="ECO:0000313" key="2">
    <source>
        <dbReference type="Proteomes" id="UP001295684"/>
    </source>
</evidence>
<dbReference type="Proteomes" id="UP001295684">
    <property type="component" value="Unassembled WGS sequence"/>
</dbReference>
<protein>
    <recommendedName>
        <fullName evidence="3">F-box domain-containing protein</fullName>
    </recommendedName>
</protein>
<evidence type="ECO:0008006" key="3">
    <source>
        <dbReference type="Google" id="ProtNLM"/>
    </source>
</evidence>
<comment type="caution">
    <text evidence="1">The sequence shown here is derived from an EMBL/GenBank/DDBJ whole genome shotgun (WGS) entry which is preliminary data.</text>
</comment>
<accession>A0AAD2DAS8</accession>